<protein>
    <recommendedName>
        <fullName evidence="1">Heterokaryon incompatibility domain-containing protein</fullName>
    </recommendedName>
</protein>
<accession>A0AA35QCY5</accession>
<sequence length="491" mass="55979">MTSVLVKYGRFSYKRMFHREPPANFDSETTKLFGKIIQFSKIRGRHFERLSVPPSDLAADHSTPRENCQTKTAQAVPYKKLPTAISIRLVSIKPLNYRTRLDLFRTIECSIVLMDLKDSPAFDAMSHTWGDPMTVFDTVIQVSSKADWAAPAFEIICDGKPVSVSSNLYTMLLALRHICSGHQGAGNDICFTKRFWIDALCINQADIDEKSQQIMMMSRIYNCVTCVFIWLGGEDDETGRVLQDLHNLANLDKERRSLINTFILDVNIYKKLGIPAISVDGWVEIYKFYNRAWFSRSCIVREVGLAKQTAVICGLYMFRGMAIRSSLAILRTAGCIEELRNLVEPLIYEARHKYQRSKSLVRADLTKRRIFQPSAPNTPFNPNMYIIMLEEGCAVGGTDYMVKINTGVRPKPLWRILDRFSGFQATDPRDRVYAFMGLSREFFEEGRQLVPKYSQPVEEVYFEAARFIASSVGGLKFLGMKEMDSSLELPS</sequence>
<evidence type="ECO:0000259" key="1">
    <source>
        <dbReference type="Pfam" id="PF06985"/>
    </source>
</evidence>
<dbReference type="PANTHER" id="PTHR24148">
    <property type="entry name" value="ANKYRIN REPEAT DOMAIN-CONTAINING PROTEIN 39 HOMOLOG-RELATED"/>
    <property type="match status" value="1"/>
</dbReference>
<dbReference type="AlphaFoldDB" id="A0AA35QCY5"/>
<comment type="caution">
    <text evidence="2">The sequence shown here is derived from an EMBL/GenBank/DDBJ whole genome shotgun (WGS) entry which is preliminary data.</text>
</comment>
<dbReference type="Pfam" id="PF06985">
    <property type="entry name" value="HET"/>
    <property type="match status" value="1"/>
</dbReference>
<keyword evidence="3" id="KW-1185">Reference proteome</keyword>
<dbReference type="InterPro" id="IPR010730">
    <property type="entry name" value="HET"/>
</dbReference>
<evidence type="ECO:0000313" key="3">
    <source>
        <dbReference type="Proteomes" id="UP001160390"/>
    </source>
</evidence>
<dbReference type="InterPro" id="IPR052895">
    <property type="entry name" value="HetReg/Transcr_Mod"/>
</dbReference>
<name>A0AA35QCY5_9HYPO</name>
<gene>
    <name evidence="2" type="ORF">CCHLO57077_00015453</name>
</gene>
<dbReference type="EMBL" id="CABFNP030001324">
    <property type="protein sequence ID" value="CAI6099682.1"/>
    <property type="molecule type" value="Genomic_DNA"/>
</dbReference>
<dbReference type="Proteomes" id="UP001160390">
    <property type="component" value="Unassembled WGS sequence"/>
</dbReference>
<feature type="domain" description="Heterokaryon incompatibility" evidence="1">
    <location>
        <begin position="122"/>
        <end position="302"/>
    </location>
</feature>
<feature type="non-terminal residue" evidence="2">
    <location>
        <position position="491"/>
    </location>
</feature>
<reference evidence="2" key="1">
    <citation type="submission" date="2023-01" db="EMBL/GenBank/DDBJ databases">
        <authorList>
            <person name="Piombo E."/>
        </authorList>
    </citation>
    <scope>NUCLEOTIDE SEQUENCE</scope>
</reference>
<proteinExistence type="predicted"/>
<organism evidence="2 3">
    <name type="scientific">Clonostachys chloroleuca</name>
    <dbReference type="NCBI Taxonomy" id="1926264"/>
    <lineage>
        <taxon>Eukaryota</taxon>
        <taxon>Fungi</taxon>
        <taxon>Dikarya</taxon>
        <taxon>Ascomycota</taxon>
        <taxon>Pezizomycotina</taxon>
        <taxon>Sordariomycetes</taxon>
        <taxon>Hypocreomycetidae</taxon>
        <taxon>Hypocreales</taxon>
        <taxon>Bionectriaceae</taxon>
        <taxon>Clonostachys</taxon>
    </lineage>
</organism>
<evidence type="ECO:0000313" key="2">
    <source>
        <dbReference type="EMBL" id="CAI6099682.1"/>
    </source>
</evidence>
<dbReference type="PANTHER" id="PTHR24148:SF64">
    <property type="entry name" value="HETEROKARYON INCOMPATIBILITY DOMAIN-CONTAINING PROTEIN"/>
    <property type="match status" value="1"/>
</dbReference>